<proteinExistence type="evidence at transcript level"/>
<accession>A0A0K8R4M4</accession>
<dbReference type="AlphaFoldDB" id="A0A0K8R4M4"/>
<reference evidence="1" key="1">
    <citation type="submission" date="2012-12" db="EMBL/GenBank/DDBJ databases">
        <title>Identification and characterization of a phenylalanine ammonia-lyase gene family in Isatis indigotica Fort.</title>
        <authorList>
            <person name="Liu Q."/>
            <person name="Chen J."/>
            <person name="Zhou X."/>
            <person name="Di P."/>
            <person name="Xiao Y."/>
            <person name="Xuan H."/>
            <person name="Zhang L."/>
            <person name="Chen W."/>
        </authorList>
    </citation>
    <scope>NUCLEOTIDE SEQUENCE</scope>
    <source>
        <tissue evidence="1">Salivary gland</tissue>
    </source>
</reference>
<dbReference type="EMBL" id="GADI01007970">
    <property type="protein sequence ID" value="JAA65838.1"/>
    <property type="molecule type" value="mRNA"/>
</dbReference>
<name>A0A0K8R4M4_IXORI</name>
<protein>
    <submittedName>
        <fullName evidence="1">Putative 13 kDa protein</fullName>
    </submittedName>
</protein>
<evidence type="ECO:0000313" key="1">
    <source>
        <dbReference type="EMBL" id="JAA65838.1"/>
    </source>
</evidence>
<sequence>MNLLKVINSSTIMRYLPAVLLLAGFHVSYGVPTQTDVGVNEELMLEPTADFLALLGERIALEASVHGDSSQELEEQLYRIQAKLDNTLRGKEQDISETLQILAAILKKNNVTDDDADEYGF</sequence>
<organism evidence="1">
    <name type="scientific">Ixodes ricinus</name>
    <name type="common">Common tick</name>
    <name type="synonym">Acarus ricinus</name>
    <dbReference type="NCBI Taxonomy" id="34613"/>
    <lineage>
        <taxon>Eukaryota</taxon>
        <taxon>Metazoa</taxon>
        <taxon>Ecdysozoa</taxon>
        <taxon>Arthropoda</taxon>
        <taxon>Chelicerata</taxon>
        <taxon>Arachnida</taxon>
        <taxon>Acari</taxon>
        <taxon>Parasitiformes</taxon>
        <taxon>Ixodida</taxon>
        <taxon>Ixodoidea</taxon>
        <taxon>Ixodidae</taxon>
        <taxon>Ixodinae</taxon>
        <taxon>Ixodes</taxon>
    </lineage>
</organism>